<dbReference type="Gene3D" id="1.50.10.20">
    <property type="match status" value="1"/>
</dbReference>
<dbReference type="InterPro" id="IPR008930">
    <property type="entry name" value="Terpenoid_cyclase/PrenylTrfase"/>
</dbReference>
<dbReference type="RefSeq" id="WP_186840910.1">
    <property type="nucleotide sequence ID" value="NZ_WJBC01000001.1"/>
</dbReference>
<reference evidence="1 2" key="1">
    <citation type="journal article" date="2020" name="mSystems">
        <title>Defining Genomic and Predicted Metabolic Features of the Acetobacterium Genus.</title>
        <authorList>
            <person name="Ross D.E."/>
            <person name="Marshall C.W."/>
            <person name="Gulliver D."/>
            <person name="May H.D."/>
            <person name="Norman R.S."/>
        </authorList>
    </citation>
    <scope>NUCLEOTIDE SEQUENCE [LARGE SCALE GENOMIC DNA]</scope>
    <source>
        <strain evidence="1 2">DSM 8238</strain>
    </source>
</reference>
<comment type="caution">
    <text evidence="1">The sequence shown here is derived from an EMBL/GenBank/DDBJ whole genome shotgun (WGS) entry which is preliminary data.</text>
</comment>
<proteinExistence type="predicted"/>
<name>A0ABR6WQW2_9FIRM</name>
<evidence type="ECO:0000313" key="2">
    <source>
        <dbReference type="Proteomes" id="UP000603234"/>
    </source>
</evidence>
<evidence type="ECO:0000313" key="1">
    <source>
        <dbReference type="EMBL" id="MBC3802989.1"/>
    </source>
</evidence>
<gene>
    <name evidence="1" type="ORF">GH808_00840</name>
</gene>
<organism evidence="1 2">
    <name type="scientific">Acetobacterium fimetarium</name>
    <dbReference type="NCBI Taxonomy" id="52691"/>
    <lineage>
        <taxon>Bacteria</taxon>
        <taxon>Bacillati</taxon>
        <taxon>Bacillota</taxon>
        <taxon>Clostridia</taxon>
        <taxon>Eubacteriales</taxon>
        <taxon>Eubacteriaceae</taxon>
        <taxon>Acetobacterium</taxon>
    </lineage>
</organism>
<protein>
    <recommendedName>
        <fullName evidence="3">Prenyltransferase</fullName>
    </recommendedName>
</protein>
<dbReference type="SUPFAM" id="SSF48239">
    <property type="entry name" value="Terpenoid cyclases/Protein prenyltransferases"/>
    <property type="match status" value="1"/>
</dbReference>
<dbReference type="Proteomes" id="UP000603234">
    <property type="component" value="Unassembled WGS sequence"/>
</dbReference>
<keyword evidence="2" id="KW-1185">Reference proteome</keyword>
<sequence>METIKWLLAADPYVAYTTRKNLLNRPDQDLSDLKKMVLNDDRIKKQLGIVANFSGTLVSNHKNPDLPIHILMFLMDIGLNREVPEIDQAIQQILGSVDENGVYRSVIKVPKSYGGTGEETLGWFFCDAPLLLLALLRAGVSYEDHVKQGVDFLVGLQRENGFPCAVSKELGQWRGPGKKADPCPYANLTMLRLLAMIPEYASSSVAWIAIDALLAQWENSLNAHPYLFYMGTDFRKLKAPAIWFDLVAVCDCLSQYPQARSDRRFAQMLALLETKANDQNQFTPESIYLKTKHWDYGQKKQPSPWLTYLCLQILKRCGRFGETLDEANDSVIFISG</sequence>
<evidence type="ECO:0008006" key="3">
    <source>
        <dbReference type="Google" id="ProtNLM"/>
    </source>
</evidence>
<accession>A0ABR6WQW2</accession>
<dbReference type="EMBL" id="WJBC01000001">
    <property type="protein sequence ID" value="MBC3802989.1"/>
    <property type="molecule type" value="Genomic_DNA"/>
</dbReference>